<reference evidence="1" key="2">
    <citation type="submission" date="2020-05" db="EMBL/GenBank/DDBJ databases">
        <authorList>
            <person name="Kim H.-S."/>
            <person name="Proctor R.H."/>
            <person name="Brown D.W."/>
        </authorList>
    </citation>
    <scope>NUCLEOTIDE SEQUENCE</scope>
    <source>
        <strain evidence="1">NRRL 20472</strain>
    </source>
</reference>
<keyword evidence="2" id="KW-1185">Reference proteome</keyword>
<comment type="caution">
    <text evidence="1">The sequence shown here is derived from an EMBL/GenBank/DDBJ whole genome shotgun (WGS) entry which is preliminary data.</text>
</comment>
<organism evidence="1 2">
    <name type="scientific">Fusarium sarcochroum</name>
    <dbReference type="NCBI Taxonomy" id="1208366"/>
    <lineage>
        <taxon>Eukaryota</taxon>
        <taxon>Fungi</taxon>
        <taxon>Dikarya</taxon>
        <taxon>Ascomycota</taxon>
        <taxon>Pezizomycotina</taxon>
        <taxon>Sordariomycetes</taxon>
        <taxon>Hypocreomycetidae</taxon>
        <taxon>Hypocreales</taxon>
        <taxon>Nectriaceae</taxon>
        <taxon>Fusarium</taxon>
        <taxon>Fusarium lateritium species complex</taxon>
    </lineage>
</organism>
<evidence type="ECO:0000313" key="2">
    <source>
        <dbReference type="Proteomes" id="UP000622797"/>
    </source>
</evidence>
<protein>
    <submittedName>
        <fullName evidence="1">Uncharacterized protein</fullName>
    </submittedName>
</protein>
<accession>A0A8H4XCR9</accession>
<name>A0A8H4XCR9_9HYPO</name>
<reference evidence="1" key="1">
    <citation type="journal article" date="2020" name="BMC Genomics">
        <title>Correction to: Identification and distribution of gene clusters required for synthesis of sphingolipid metabolism inhibitors in diverse species of the filamentous fungus Fusarium.</title>
        <authorList>
            <person name="Kim H.S."/>
            <person name="Lohmar J.M."/>
            <person name="Busman M."/>
            <person name="Brown D.W."/>
            <person name="Naumann T.A."/>
            <person name="Divon H.H."/>
            <person name="Lysoe E."/>
            <person name="Uhlig S."/>
            <person name="Proctor R.H."/>
        </authorList>
    </citation>
    <scope>NUCLEOTIDE SEQUENCE</scope>
    <source>
        <strain evidence="1">NRRL 20472</strain>
    </source>
</reference>
<dbReference type="EMBL" id="JABEXW010000156">
    <property type="protein sequence ID" value="KAF4969605.1"/>
    <property type="molecule type" value="Genomic_DNA"/>
</dbReference>
<evidence type="ECO:0000313" key="1">
    <source>
        <dbReference type="EMBL" id="KAF4969605.1"/>
    </source>
</evidence>
<proteinExistence type="predicted"/>
<sequence>MSHVIGIDISHLPLLDNFMSHLHTHIEELLIRLSRFNEVKDHLPVGQVQSHQNIDTLIRQCSIELDWTIRTHNMYKELREMVQPLPTNDDVIDALEYSD</sequence>
<gene>
    <name evidence="1" type="ORF">FSARC_3184</name>
</gene>
<dbReference type="Proteomes" id="UP000622797">
    <property type="component" value="Unassembled WGS sequence"/>
</dbReference>
<dbReference type="OrthoDB" id="5102736at2759"/>
<dbReference type="AlphaFoldDB" id="A0A8H4XCR9"/>